<dbReference type="OrthoDB" id="4945834at2"/>
<evidence type="ECO:0000313" key="2">
    <source>
        <dbReference type="Proteomes" id="UP000305792"/>
    </source>
</evidence>
<gene>
    <name evidence="1" type="ORF">E9998_19545</name>
</gene>
<protein>
    <recommendedName>
        <fullName evidence="3">DUF4234 domain-containing protein</fullName>
    </recommendedName>
</protein>
<dbReference type="RefSeq" id="WP_136531378.1">
    <property type="nucleotide sequence ID" value="NZ_STGX01000016.1"/>
</dbReference>
<proteinExistence type="predicted"/>
<comment type="caution">
    <text evidence="1">The sequence shown here is derived from an EMBL/GenBank/DDBJ whole genome shotgun (WGS) entry which is preliminary data.</text>
</comment>
<evidence type="ECO:0000313" key="1">
    <source>
        <dbReference type="EMBL" id="THV25930.1"/>
    </source>
</evidence>
<dbReference type="EMBL" id="STGX01000016">
    <property type="protein sequence ID" value="THV25930.1"/>
    <property type="molecule type" value="Genomic_DNA"/>
</dbReference>
<keyword evidence="2" id="KW-1185">Reference proteome</keyword>
<name>A0A4S8P6N3_9ACTN</name>
<dbReference type="AlphaFoldDB" id="A0A4S8P6N3"/>
<reference evidence="1 2" key="1">
    <citation type="journal article" date="2018" name="Int. J. Syst. Evol. Microbiol.">
        <title>Glycomyces paridis sp. nov., isolated from the medicinal plant Paris polyphylla.</title>
        <authorList>
            <person name="Fang X.M."/>
            <person name="Bai J.L."/>
            <person name="Su J."/>
            <person name="Zhao L.L."/>
            <person name="Liu H.Y."/>
            <person name="Ma B.P."/>
            <person name="Zhang Y.Q."/>
            <person name="Yu L.Y."/>
        </authorList>
    </citation>
    <scope>NUCLEOTIDE SEQUENCE [LARGE SCALE GENOMIC DNA]</scope>
    <source>
        <strain evidence="1 2">CPCC 204357</strain>
    </source>
</reference>
<organism evidence="1 2">
    <name type="scientific">Glycomyces paridis</name>
    <dbReference type="NCBI Taxonomy" id="2126555"/>
    <lineage>
        <taxon>Bacteria</taxon>
        <taxon>Bacillati</taxon>
        <taxon>Actinomycetota</taxon>
        <taxon>Actinomycetes</taxon>
        <taxon>Glycomycetales</taxon>
        <taxon>Glycomycetaceae</taxon>
        <taxon>Glycomyces</taxon>
    </lineage>
</organism>
<accession>A0A4S8P6N3</accession>
<sequence length="76" mass="8290">MWILFGFITLYIVPIINWFKLCASIRAEQQAAGLTPTFSTGIATLLCFVAGTNLCYLQAQQNLVVNAVQARQGVPA</sequence>
<evidence type="ECO:0008006" key="3">
    <source>
        <dbReference type="Google" id="ProtNLM"/>
    </source>
</evidence>
<dbReference type="Proteomes" id="UP000305792">
    <property type="component" value="Unassembled WGS sequence"/>
</dbReference>